<evidence type="ECO:0000259" key="4">
    <source>
        <dbReference type="Pfam" id="PF13193"/>
    </source>
</evidence>
<evidence type="ECO:0000313" key="5">
    <source>
        <dbReference type="EMBL" id="MDB9004267.1"/>
    </source>
</evidence>
<organism evidence="6 8">
    <name type="scientific">Parabacteroides distasonis</name>
    <dbReference type="NCBI Taxonomy" id="823"/>
    <lineage>
        <taxon>Bacteria</taxon>
        <taxon>Pseudomonadati</taxon>
        <taxon>Bacteroidota</taxon>
        <taxon>Bacteroidia</taxon>
        <taxon>Bacteroidales</taxon>
        <taxon>Tannerellaceae</taxon>
        <taxon>Parabacteroides</taxon>
    </lineage>
</organism>
<dbReference type="InterPro" id="IPR045851">
    <property type="entry name" value="AMP-bd_C_sf"/>
</dbReference>
<name>A0A6I0U0J1_PARDI</name>
<protein>
    <submittedName>
        <fullName evidence="6">AMP-binding protein</fullName>
    </submittedName>
    <submittedName>
        <fullName evidence="5">Long-chain fatty acid--CoA ligase</fullName>
    </submittedName>
</protein>
<dbReference type="GO" id="GO:0006631">
    <property type="term" value="P:fatty acid metabolic process"/>
    <property type="evidence" value="ECO:0007669"/>
    <property type="project" value="TreeGrafter"/>
</dbReference>
<accession>A0A6I0U0J1</accession>
<feature type="domain" description="AMP-dependent synthetase/ligase" evidence="3">
    <location>
        <begin position="71"/>
        <end position="247"/>
    </location>
</feature>
<dbReference type="SUPFAM" id="SSF56801">
    <property type="entry name" value="Acetyl-CoA synthetase-like"/>
    <property type="match status" value="1"/>
</dbReference>
<reference evidence="7" key="3">
    <citation type="submission" date="2023-03" db="EMBL/GenBank/DDBJ databases">
        <title>Parabacteroides distasonis, a bacteria resistant against UC.</title>
        <authorList>
            <person name="Dai W."/>
        </authorList>
    </citation>
    <scope>NUCLEOTIDE SEQUENCE</scope>
    <source>
        <strain evidence="7">F1-28</strain>
    </source>
</reference>
<keyword evidence="2 5" id="KW-0436">Ligase</keyword>
<dbReference type="EMBL" id="CP120353">
    <property type="protein sequence ID" value="WET64099.1"/>
    <property type="molecule type" value="Genomic_DNA"/>
</dbReference>
<dbReference type="CDD" id="cd04433">
    <property type="entry name" value="AFD_class_I"/>
    <property type="match status" value="1"/>
</dbReference>
<gene>
    <name evidence="6" type="ORF">GKD67_14790</name>
    <name evidence="7" type="ORF">P2T59_20750</name>
    <name evidence="5" type="ORF">PN599_04525</name>
</gene>
<dbReference type="EMBL" id="WKMY01000010">
    <property type="protein sequence ID" value="MRY94470.1"/>
    <property type="molecule type" value="Genomic_DNA"/>
</dbReference>
<sequence>MAVFLVDNDKTYTYEDLFCSLNHAIEYCPLLKTRDVYVYFVNLIRALTANRPLVLLDSDLNPSEIDGVDENEVNQTKVIEQKSFASMDDVVASLQQSSSEITIFTSGTTGQPKKVVHTVDTLTRSVRLGDKYKGQVWAYAYNPTHMAGLQVFFQAFENQNTLINVFNKQRADVYELIGKYQITHVSATPTFYRLLLPFEHAYESVIRVTLGGEKSEQHLYDSIMKIFPTAKINNVYASTEAGSLFAAKGDCFQIPEKIRDKFTVVDDELLIHKSLLGRSDSFKFEGNYYHSGDLIEWVDKEQGLFRFKSRKNELINVGGYKVNPGEVENVLRAIDGVKQVLVYGRANSVLGSVLCADIQLEDSSELTNVDIKKALTSQLQDFKIPRRIKFVEQFELTRTGKLKRS</sequence>
<dbReference type="Pfam" id="PF00501">
    <property type="entry name" value="AMP-binding"/>
    <property type="match status" value="1"/>
</dbReference>
<dbReference type="PANTHER" id="PTHR43201">
    <property type="entry name" value="ACYL-COA SYNTHETASE"/>
    <property type="match status" value="1"/>
</dbReference>
<evidence type="ECO:0000256" key="2">
    <source>
        <dbReference type="ARBA" id="ARBA00022598"/>
    </source>
</evidence>
<dbReference type="PANTHER" id="PTHR43201:SF5">
    <property type="entry name" value="MEDIUM-CHAIN ACYL-COA LIGASE ACSF2, MITOCHONDRIAL"/>
    <property type="match status" value="1"/>
</dbReference>
<dbReference type="InterPro" id="IPR042099">
    <property type="entry name" value="ANL_N_sf"/>
</dbReference>
<proteinExistence type="inferred from homology"/>
<dbReference type="Proteomes" id="UP001221009">
    <property type="component" value="Chromosome"/>
</dbReference>
<evidence type="ECO:0000313" key="7">
    <source>
        <dbReference type="EMBL" id="WET64099.1"/>
    </source>
</evidence>
<dbReference type="Proteomes" id="UP001210126">
    <property type="component" value="Unassembled WGS sequence"/>
</dbReference>
<dbReference type="Gene3D" id="3.30.300.30">
    <property type="match status" value="1"/>
</dbReference>
<dbReference type="InterPro" id="IPR000873">
    <property type="entry name" value="AMP-dep_synth/lig_dom"/>
</dbReference>
<reference evidence="6 8" key="1">
    <citation type="journal article" date="2019" name="Nat. Med.">
        <title>A library of human gut bacterial isolates paired with longitudinal multiomics data enables mechanistic microbiome research.</title>
        <authorList>
            <person name="Poyet M."/>
            <person name="Groussin M."/>
            <person name="Gibbons S.M."/>
            <person name="Avila-Pacheco J."/>
            <person name="Jiang X."/>
            <person name="Kearney S.M."/>
            <person name="Perrotta A.R."/>
            <person name="Berdy B."/>
            <person name="Zhao S."/>
            <person name="Lieberman T.D."/>
            <person name="Swanson P.K."/>
            <person name="Smith M."/>
            <person name="Roesemann S."/>
            <person name="Alexander J.E."/>
            <person name="Rich S.A."/>
            <person name="Livny J."/>
            <person name="Vlamakis H."/>
            <person name="Clish C."/>
            <person name="Bullock K."/>
            <person name="Deik A."/>
            <person name="Scott J."/>
            <person name="Pierce K.A."/>
            <person name="Xavier R.J."/>
            <person name="Alm E.J."/>
        </authorList>
    </citation>
    <scope>NUCLEOTIDE SEQUENCE [LARGE SCALE GENOMIC DNA]</scope>
    <source>
        <strain evidence="6 8">BIOML-A9</strain>
    </source>
</reference>
<dbReference type="InterPro" id="IPR025110">
    <property type="entry name" value="AMP-bd_C"/>
</dbReference>
<feature type="domain" description="AMP-binding enzyme C-terminal" evidence="4">
    <location>
        <begin position="326"/>
        <end position="401"/>
    </location>
</feature>
<reference evidence="5" key="2">
    <citation type="submission" date="2023-01" db="EMBL/GenBank/DDBJ databases">
        <title>Human gut microbiome strain richness.</title>
        <authorList>
            <person name="Chen-Liaw A."/>
        </authorList>
    </citation>
    <scope>NUCLEOTIDE SEQUENCE</scope>
    <source>
        <strain evidence="5">RTP21484st1_E5_RTP21484_190118</strain>
    </source>
</reference>
<dbReference type="Gene3D" id="3.40.50.12780">
    <property type="entry name" value="N-terminal domain of ligase-like"/>
    <property type="match status" value="1"/>
</dbReference>
<evidence type="ECO:0000259" key="3">
    <source>
        <dbReference type="Pfam" id="PF00501"/>
    </source>
</evidence>
<dbReference type="RefSeq" id="WP_005867799.1">
    <property type="nucleotide sequence ID" value="NZ_AP019729.1"/>
</dbReference>
<evidence type="ECO:0000313" key="6">
    <source>
        <dbReference type="EMBL" id="MRY94470.1"/>
    </source>
</evidence>
<dbReference type="GO" id="GO:0031956">
    <property type="term" value="F:medium-chain fatty acid-CoA ligase activity"/>
    <property type="evidence" value="ECO:0007669"/>
    <property type="project" value="TreeGrafter"/>
</dbReference>
<evidence type="ECO:0000256" key="1">
    <source>
        <dbReference type="ARBA" id="ARBA00006432"/>
    </source>
</evidence>
<dbReference type="GeneID" id="93523709"/>
<dbReference type="EMBL" id="JAQMPJ010000002">
    <property type="protein sequence ID" value="MDB9004267.1"/>
    <property type="molecule type" value="Genomic_DNA"/>
</dbReference>
<evidence type="ECO:0000313" key="8">
    <source>
        <dbReference type="Proteomes" id="UP000461276"/>
    </source>
</evidence>
<comment type="similarity">
    <text evidence="1">Belongs to the ATP-dependent AMP-binding enzyme family.</text>
</comment>
<dbReference type="Proteomes" id="UP000461276">
    <property type="component" value="Unassembled WGS sequence"/>
</dbReference>
<dbReference type="AlphaFoldDB" id="A0A6I0U0J1"/>
<dbReference type="Pfam" id="PF13193">
    <property type="entry name" value="AMP-binding_C"/>
    <property type="match status" value="1"/>
</dbReference>